<organism evidence="1 2">
    <name type="scientific">Streptomyces umbrinus</name>
    <dbReference type="NCBI Taxonomy" id="67370"/>
    <lineage>
        <taxon>Bacteria</taxon>
        <taxon>Bacillati</taxon>
        <taxon>Actinomycetota</taxon>
        <taxon>Actinomycetes</taxon>
        <taxon>Kitasatosporales</taxon>
        <taxon>Streptomycetaceae</taxon>
        <taxon>Streptomyces</taxon>
        <taxon>Streptomyces phaeochromogenes group</taxon>
    </lineage>
</organism>
<reference evidence="1 2" key="1">
    <citation type="submission" date="2023-07" db="EMBL/GenBank/DDBJ databases">
        <title>Comparative genomics of wheat-associated soil bacteria to identify genetic determinants of phenazine resistance.</title>
        <authorList>
            <person name="Mouncey N."/>
        </authorList>
    </citation>
    <scope>NUCLEOTIDE SEQUENCE [LARGE SCALE GENOMIC DNA]</scope>
    <source>
        <strain evidence="1 2">V2I4</strain>
    </source>
</reference>
<sequence>MVLFGGRPGDAVVHGYVPYEQYVEALLGDAAADEFDGGVAAPGAVGRVGVGVDVGVGVGRHEAVGDAEVPGAELFAGDRGEELHGQVDAHAPAVADTLGGGAAAVRDGAERFVALADDVVARCPVQAGDEADAAGAVFAGRVVQTEGGALQVRVL</sequence>
<evidence type="ECO:0000313" key="2">
    <source>
        <dbReference type="Proteomes" id="UP001230328"/>
    </source>
</evidence>
<name>A0ABU0SWR0_9ACTN</name>
<dbReference type="EMBL" id="JAUSZI010000002">
    <property type="protein sequence ID" value="MDQ1027989.1"/>
    <property type="molecule type" value="Genomic_DNA"/>
</dbReference>
<protein>
    <submittedName>
        <fullName evidence="1">Uncharacterized protein</fullName>
    </submittedName>
</protein>
<dbReference type="Proteomes" id="UP001230328">
    <property type="component" value="Unassembled WGS sequence"/>
</dbReference>
<accession>A0ABU0SWR0</accession>
<evidence type="ECO:0000313" key="1">
    <source>
        <dbReference type="EMBL" id="MDQ1027989.1"/>
    </source>
</evidence>
<keyword evidence="2" id="KW-1185">Reference proteome</keyword>
<comment type="caution">
    <text evidence="1">The sequence shown here is derived from an EMBL/GenBank/DDBJ whole genome shotgun (WGS) entry which is preliminary data.</text>
</comment>
<proteinExistence type="predicted"/>
<gene>
    <name evidence="1" type="ORF">QF035_005571</name>
</gene>